<evidence type="ECO:0000256" key="3">
    <source>
        <dbReference type="ARBA" id="ARBA00023125"/>
    </source>
</evidence>
<dbReference type="GO" id="GO:0000160">
    <property type="term" value="P:phosphorelay signal transduction system"/>
    <property type="evidence" value="ECO:0007669"/>
    <property type="project" value="InterPro"/>
</dbReference>
<dbReference type="SMART" id="SM01043">
    <property type="entry name" value="BTAD"/>
    <property type="match status" value="1"/>
</dbReference>
<comment type="caution">
    <text evidence="8">The sequence shown here is derived from an EMBL/GenBank/DDBJ whole genome shotgun (WGS) entry which is preliminary data.</text>
</comment>
<dbReference type="Pfam" id="PF03704">
    <property type="entry name" value="BTAD"/>
    <property type="match status" value="1"/>
</dbReference>
<feature type="DNA-binding region" description="OmpR/PhoB-type" evidence="5">
    <location>
        <begin position="1"/>
        <end position="89"/>
    </location>
</feature>
<dbReference type="PANTHER" id="PTHR47691:SF3">
    <property type="entry name" value="HTH-TYPE TRANSCRIPTIONAL REGULATOR RV0890C-RELATED"/>
    <property type="match status" value="1"/>
</dbReference>
<dbReference type="GO" id="GO:0003677">
    <property type="term" value="F:DNA binding"/>
    <property type="evidence" value="ECO:0007669"/>
    <property type="project" value="UniProtKB-UniRule"/>
</dbReference>
<keyword evidence="2" id="KW-0805">Transcription regulation</keyword>
<dbReference type="CDD" id="cd15831">
    <property type="entry name" value="BTAD"/>
    <property type="match status" value="1"/>
</dbReference>
<dbReference type="InterPro" id="IPR005158">
    <property type="entry name" value="BTAD"/>
</dbReference>
<reference evidence="8" key="1">
    <citation type="submission" date="2021-01" db="EMBL/GenBank/DDBJ databases">
        <title>Whole genome shotgun sequence of Rhizocola hellebori NBRC 109834.</title>
        <authorList>
            <person name="Komaki H."/>
            <person name="Tamura T."/>
        </authorList>
    </citation>
    <scope>NUCLEOTIDE SEQUENCE</scope>
    <source>
        <strain evidence="8">NBRC 109834</strain>
    </source>
</reference>
<dbReference type="EMBL" id="BONY01000015">
    <property type="protein sequence ID" value="GIH04896.1"/>
    <property type="molecule type" value="Genomic_DNA"/>
</dbReference>
<dbReference type="FunFam" id="1.25.40.10:FF:000222">
    <property type="entry name" value="SARP family transcriptional regulator"/>
    <property type="match status" value="1"/>
</dbReference>
<evidence type="ECO:0000259" key="7">
    <source>
        <dbReference type="PROSITE" id="PS51755"/>
    </source>
</evidence>
<feature type="region of interest" description="Disordered" evidence="6">
    <location>
        <begin position="242"/>
        <end position="262"/>
    </location>
</feature>
<evidence type="ECO:0000256" key="6">
    <source>
        <dbReference type="SAM" id="MobiDB-lite"/>
    </source>
</evidence>
<dbReference type="InterPro" id="IPR027417">
    <property type="entry name" value="P-loop_NTPase"/>
</dbReference>
<evidence type="ECO:0000256" key="5">
    <source>
        <dbReference type="PROSITE-ProRule" id="PRU01091"/>
    </source>
</evidence>
<gene>
    <name evidence="8" type="ORF">Rhe02_29630</name>
</gene>
<dbReference type="InterPro" id="IPR058852">
    <property type="entry name" value="HTH_77"/>
</dbReference>
<dbReference type="Gene3D" id="1.25.40.10">
    <property type="entry name" value="Tetratricopeptide repeat domain"/>
    <property type="match status" value="3"/>
</dbReference>
<dbReference type="Pfam" id="PF00486">
    <property type="entry name" value="Trans_reg_C"/>
    <property type="match status" value="1"/>
</dbReference>
<dbReference type="InterPro" id="IPR011990">
    <property type="entry name" value="TPR-like_helical_dom_sf"/>
</dbReference>
<dbReference type="SMART" id="SM00862">
    <property type="entry name" value="Trans_reg_C"/>
    <property type="match status" value="1"/>
</dbReference>
<dbReference type="InterPro" id="IPR016032">
    <property type="entry name" value="Sig_transdc_resp-reg_C-effctor"/>
</dbReference>
<dbReference type="InterPro" id="IPR019734">
    <property type="entry name" value="TPR_rpt"/>
</dbReference>
<dbReference type="Pfam" id="PF13424">
    <property type="entry name" value="TPR_12"/>
    <property type="match status" value="2"/>
</dbReference>
<dbReference type="SUPFAM" id="SSF46894">
    <property type="entry name" value="C-terminal effector domain of the bipartite response regulators"/>
    <property type="match status" value="1"/>
</dbReference>
<evidence type="ECO:0000256" key="1">
    <source>
        <dbReference type="ARBA" id="ARBA00005820"/>
    </source>
</evidence>
<evidence type="ECO:0000313" key="9">
    <source>
        <dbReference type="Proteomes" id="UP000612899"/>
    </source>
</evidence>
<keyword evidence="3 5" id="KW-0238">DNA-binding</keyword>
<dbReference type="PROSITE" id="PS51755">
    <property type="entry name" value="OMPR_PHOB"/>
    <property type="match status" value="1"/>
</dbReference>
<dbReference type="InterPro" id="IPR036388">
    <property type="entry name" value="WH-like_DNA-bd_sf"/>
</dbReference>
<dbReference type="Proteomes" id="UP000612899">
    <property type="component" value="Unassembled WGS sequence"/>
</dbReference>
<proteinExistence type="inferred from homology"/>
<feature type="domain" description="OmpR/PhoB-type" evidence="7">
    <location>
        <begin position="1"/>
        <end position="89"/>
    </location>
</feature>
<dbReference type="SUPFAM" id="SSF52540">
    <property type="entry name" value="P-loop containing nucleoside triphosphate hydrolases"/>
    <property type="match status" value="1"/>
</dbReference>
<protein>
    <submittedName>
        <fullName evidence="8">SARP family transcriptional regulator</fullName>
    </submittedName>
</protein>
<keyword evidence="4" id="KW-0804">Transcription</keyword>
<evidence type="ECO:0000256" key="4">
    <source>
        <dbReference type="ARBA" id="ARBA00023163"/>
    </source>
</evidence>
<dbReference type="AlphaFoldDB" id="A0A8J3Q802"/>
<dbReference type="SUPFAM" id="SSF48452">
    <property type="entry name" value="TPR-like"/>
    <property type="match status" value="2"/>
</dbReference>
<dbReference type="Gene3D" id="3.40.50.300">
    <property type="entry name" value="P-loop containing nucleotide triphosphate hydrolases"/>
    <property type="match status" value="1"/>
</dbReference>
<sequence length="983" mass="106764">MLGPVEFADPTGTMRIGGPRLRTLLGLLGLRAPAVVSREALIDGIWDANPPTAAALTLRTYVAHLRRRLTASSLDGLITTRASGYALNVPPEWVDVRRFEERVRLAGTALAAEAIPQAVAHLKAGLRLWRGDVLADCTTGAWARAEATRLRELWHFATEDLLTAQLKLGDYAAVTSELESLVARHPLRERLWELLMLALSQAGRRGEALNAYRRARARLVDELGVEPGPGLRRLEATILADDSRQQQKPAASATRRAQPALPSPLTRLVGRHAELAEVRAQLTQHRLVTLTGVGGCGKTRMAIAVARELAPGFAHGAWFIDLAPVTEHAQVQAVVAAALGISEGPYLGPLEALTENLRSWQCLLVLDNCEHLLDACAALTATLLSSCPALRVLTTSREALGLPGEVTFPVPLLAVPPLGEGGAVPMRLDEVKRYDAVCLLLERSTAQTVRYLTDADAPALAAVCAAVDGLPLALELVATRTEVLTVKEIAARLNEPSLLRVRRYAEHPHHRVLDASIEWSHDLLDMPTQARFRQLAVFAGGFSLAAAEAVWHPQPGERPAVDALSDLVAKSLVVVERQPTGTRYRLLETIRRWAWDRLAECPPERTAARERHAAHVLHEAEQADQGLCGPSMADGLERLAADHDNVRTAMAWYAETPNPLPQLRLAVALARYCQLRGQYRQGQLWIRQALARQHELPAAETVTVGAAWASDAMFSFLVSNYGEAQASAERALEIHRRHDDHAGACRALRLLGSVARERGEYEASLACLQQAAALPCDDFAAAGVLMLSGFTAWLAGDLDQAEQLLDKAYRRYQSSGDSECLASAQIHLAAVAYYRGRNEQARELVDDALTTFSKLEVKEGISWALDLLGLVELRQGKVSSAIGTLRASLDLHLALGDRWRQSSLLDALAQAFVARGEVSRAAELLALAAALRETIGTVVPAIELPAWQATWDAVQERLSEQDLRTARIRGGTATVAGMLAKIS</sequence>
<accession>A0A8J3Q802</accession>
<dbReference type="PANTHER" id="PTHR47691">
    <property type="entry name" value="REGULATOR-RELATED"/>
    <property type="match status" value="1"/>
</dbReference>
<dbReference type="GO" id="GO:0006355">
    <property type="term" value="P:regulation of DNA-templated transcription"/>
    <property type="evidence" value="ECO:0007669"/>
    <property type="project" value="InterPro"/>
</dbReference>
<keyword evidence="9" id="KW-1185">Reference proteome</keyword>
<organism evidence="8 9">
    <name type="scientific">Rhizocola hellebori</name>
    <dbReference type="NCBI Taxonomy" id="1392758"/>
    <lineage>
        <taxon>Bacteria</taxon>
        <taxon>Bacillati</taxon>
        <taxon>Actinomycetota</taxon>
        <taxon>Actinomycetes</taxon>
        <taxon>Micromonosporales</taxon>
        <taxon>Micromonosporaceae</taxon>
        <taxon>Rhizocola</taxon>
    </lineage>
</organism>
<comment type="similarity">
    <text evidence="1">Belongs to the AfsR/DnrI/RedD regulatory family.</text>
</comment>
<evidence type="ECO:0000256" key="2">
    <source>
        <dbReference type="ARBA" id="ARBA00023015"/>
    </source>
</evidence>
<dbReference type="SMART" id="SM00028">
    <property type="entry name" value="TPR"/>
    <property type="match status" value="6"/>
</dbReference>
<dbReference type="PRINTS" id="PR00364">
    <property type="entry name" value="DISEASERSIST"/>
</dbReference>
<dbReference type="Pfam" id="PF25872">
    <property type="entry name" value="HTH_77"/>
    <property type="match status" value="1"/>
</dbReference>
<dbReference type="InterPro" id="IPR001867">
    <property type="entry name" value="OmpR/PhoB-type_DNA-bd"/>
</dbReference>
<evidence type="ECO:0000313" key="8">
    <source>
        <dbReference type="EMBL" id="GIH04896.1"/>
    </source>
</evidence>
<name>A0A8J3Q802_9ACTN</name>
<dbReference type="Gene3D" id="1.10.10.10">
    <property type="entry name" value="Winged helix-like DNA-binding domain superfamily/Winged helix DNA-binding domain"/>
    <property type="match status" value="1"/>
</dbReference>